<dbReference type="AlphaFoldDB" id="A0A556QNF0"/>
<dbReference type="Pfam" id="PF00072">
    <property type="entry name" value="Response_reg"/>
    <property type="match status" value="1"/>
</dbReference>
<evidence type="ECO:0000313" key="4">
    <source>
        <dbReference type="EMBL" id="TSJ78180.1"/>
    </source>
</evidence>
<sequence length="130" mass="14099">MPRILIIDDEVSFRSMLRVALEQMGHVVSEAADGGAGVQAYITEPADVVVTDLIMPGKEGIETIMDLRRHDPQVKIIAMSGGGRMTTIDYLQIAKRVGAKKILPKPFGYEEIRVAITEILAPDATNPPAS</sequence>
<keyword evidence="1 2" id="KW-0597">Phosphoprotein</keyword>
<protein>
    <submittedName>
        <fullName evidence="4">Response regulator</fullName>
    </submittedName>
</protein>
<dbReference type="EMBL" id="VMBG01000001">
    <property type="protein sequence ID" value="TSJ78180.1"/>
    <property type="molecule type" value="Genomic_DNA"/>
</dbReference>
<comment type="caution">
    <text evidence="4">The sequence shown here is derived from an EMBL/GenBank/DDBJ whole genome shotgun (WGS) entry which is preliminary data.</text>
</comment>
<gene>
    <name evidence="4" type="ORF">FPL22_02410</name>
</gene>
<accession>A0A556QNF0</accession>
<dbReference type="InterPro" id="IPR001789">
    <property type="entry name" value="Sig_transdc_resp-reg_receiver"/>
</dbReference>
<feature type="modified residue" description="4-aspartylphosphate" evidence="2">
    <location>
        <position position="52"/>
    </location>
</feature>
<evidence type="ECO:0000259" key="3">
    <source>
        <dbReference type="PROSITE" id="PS50110"/>
    </source>
</evidence>
<reference evidence="4 5" key="1">
    <citation type="submission" date="2019-07" db="EMBL/GenBank/DDBJ databases">
        <title>Description of 53C-WASEF.</title>
        <authorList>
            <person name="Pitt A."/>
            <person name="Hahn M.W."/>
        </authorList>
    </citation>
    <scope>NUCLEOTIDE SEQUENCE [LARGE SCALE GENOMIC DNA]</scope>
    <source>
        <strain evidence="4 5">53C-WASEF</strain>
    </source>
</reference>
<dbReference type="CDD" id="cd17535">
    <property type="entry name" value="REC_NarL-like"/>
    <property type="match status" value="1"/>
</dbReference>
<evidence type="ECO:0000256" key="1">
    <source>
        <dbReference type="ARBA" id="ARBA00022553"/>
    </source>
</evidence>
<name>A0A556QNF0_9BACT</name>
<dbReference type="OrthoDB" id="9797769at2"/>
<dbReference type="InterPro" id="IPR058245">
    <property type="entry name" value="NreC/VraR/RcsB-like_REC"/>
</dbReference>
<dbReference type="PANTHER" id="PTHR44591">
    <property type="entry name" value="STRESS RESPONSE REGULATOR PROTEIN 1"/>
    <property type="match status" value="1"/>
</dbReference>
<evidence type="ECO:0000256" key="2">
    <source>
        <dbReference type="PROSITE-ProRule" id="PRU00169"/>
    </source>
</evidence>
<dbReference type="PROSITE" id="PS50110">
    <property type="entry name" value="RESPONSE_REGULATORY"/>
    <property type="match status" value="1"/>
</dbReference>
<dbReference type="InterPro" id="IPR050595">
    <property type="entry name" value="Bact_response_regulator"/>
</dbReference>
<dbReference type="InterPro" id="IPR011006">
    <property type="entry name" value="CheY-like_superfamily"/>
</dbReference>
<dbReference type="Proteomes" id="UP000315648">
    <property type="component" value="Unassembled WGS sequence"/>
</dbReference>
<keyword evidence="5" id="KW-1185">Reference proteome</keyword>
<organism evidence="4 5">
    <name type="scientific">Rariglobus hedericola</name>
    <dbReference type="NCBI Taxonomy" id="2597822"/>
    <lineage>
        <taxon>Bacteria</taxon>
        <taxon>Pseudomonadati</taxon>
        <taxon>Verrucomicrobiota</taxon>
        <taxon>Opitutia</taxon>
        <taxon>Opitutales</taxon>
        <taxon>Opitutaceae</taxon>
        <taxon>Rariglobus</taxon>
    </lineage>
</organism>
<dbReference type="RefSeq" id="WP_144228521.1">
    <property type="nucleotide sequence ID" value="NZ_CBCRVV010000025.1"/>
</dbReference>
<evidence type="ECO:0000313" key="5">
    <source>
        <dbReference type="Proteomes" id="UP000315648"/>
    </source>
</evidence>
<dbReference type="SMART" id="SM00448">
    <property type="entry name" value="REC"/>
    <property type="match status" value="1"/>
</dbReference>
<dbReference type="SUPFAM" id="SSF52172">
    <property type="entry name" value="CheY-like"/>
    <property type="match status" value="1"/>
</dbReference>
<dbReference type="PANTHER" id="PTHR44591:SF23">
    <property type="entry name" value="CHEY SUBFAMILY"/>
    <property type="match status" value="1"/>
</dbReference>
<proteinExistence type="predicted"/>
<feature type="domain" description="Response regulatory" evidence="3">
    <location>
        <begin position="3"/>
        <end position="120"/>
    </location>
</feature>
<dbReference type="GO" id="GO:0000160">
    <property type="term" value="P:phosphorelay signal transduction system"/>
    <property type="evidence" value="ECO:0007669"/>
    <property type="project" value="InterPro"/>
</dbReference>
<dbReference type="Gene3D" id="3.40.50.2300">
    <property type="match status" value="1"/>
</dbReference>